<evidence type="ECO:0000256" key="3">
    <source>
        <dbReference type="ARBA" id="ARBA00023163"/>
    </source>
</evidence>
<gene>
    <name evidence="7" type="ORF">C7H79_17340</name>
</gene>
<sequence length="149" mass="16893">MPGINGIDLQAELNRRNIRLPIIFLTSYGDIPMSVRVIKAGAADFLMKPIAIDKIIERIQIELEKTIKRHESMKAEMQFMQTLNSLSAREMEILPMILAGLSTKEVANKLKISSRTVEIHRTQILKKTCTSSFLELSSQCAAYNLLFKQ</sequence>
<dbReference type="GO" id="GO:0006355">
    <property type="term" value="P:regulation of DNA-templated transcription"/>
    <property type="evidence" value="ECO:0007669"/>
    <property type="project" value="InterPro"/>
</dbReference>
<organism evidence="7 8">
    <name type="scientific">Nitrosomonas supralitoralis</name>
    <dbReference type="NCBI Taxonomy" id="2116706"/>
    <lineage>
        <taxon>Bacteria</taxon>
        <taxon>Pseudomonadati</taxon>
        <taxon>Pseudomonadota</taxon>
        <taxon>Betaproteobacteria</taxon>
        <taxon>Nitrosomonadales</taxon>
        <taxon>Nitrosomonadaceae</taxon>
        <taxon>Nitrosomonas</taxon>
    </lineage>
</organism>
<dbReference type="GO" id="GO:0000160">
    <property type="term" value="P:phosphorelay signal transduction system"/>
    <property type="evidence" value="ECO:0007669"/>
    <property type="project" value="InterPro"/>
</dbReference>
<feature type="domain" description="HTH luxR-type" evidence="5">
    <location>
        <begin position="79"/>
        <end position="149"/>
    </location>
</feature>
<accession>A0A2P7NQK9</accession>
<reference evidence="7 8" key="1">
    <citation type="submission" date="2018-03" db="EMBL/GenBank/DDBJ databases">
        <title>Draft genome of Nitrosomonas supralitoralis APG5.</title>
        <authorList>
            <person name="Urakawa H."/>
            <person name="Lopez J.V."/>
        </authorList>
    </citation>
    <scope>NUCLEOTIDE SEQUENCE [LARGE SCALE GENOMIC DNA]</scope>
    <source>
        <strain evidence="7 8">APG5</strain>
    </source>
</reference>
<dbReference type="SMART" id="SM00421">
    <property type="entry name" value="HTH_LUXR"/>
    <property type="match status" value="1"/>
</dbReference>
<evidence type="ECO:0000259" key="5">
    <source>
        <dbReference type="PROSITE" id="PS50043"/>
    </source>
</evidence>
<dbReference type="GO" id="GO:0003677">
    <property type="term" value="F:DNA binding"/>
    <property type="evidence" value="ECO:0007669"/>
    <property type="project" value="UniProtKB-KW"/>
</dbReference>
<dbReference type="SUPFAM" id="SSF46894">
    <property type="entry name" value="C-terminal effector domain of the bipartite response regulators"/>
    <property type="match status" value="1"/>
</dbReference>
<dbReference type="Proteomes" id="UP000241912">
    <property type="component" value="Unassembled WGS sequence"/>
</dbReference>
<evidence type="ECO:0000256" key="2">
    <source>
        <dbReference type="ARBA" id="ARBA00023125"/>
    </source>
</evidence>
<keyword evidence="1" id="KW-0805">Transcription regulation</keyword>
<keyword evidence="8" id="KW-1185">Reference proteome</keyword>
<evidence type="ECO:0000256" key="4">
    <source>
        <dbReference type="PROSITE-ProRule" id="PRU00169"/>
    </source>
</evidence>
<keyword evidence="2" id="KW-0238">DNA-binding</keyword>
<dbReference type="InterPro" id="IPR011006">
    <property type="entry name" value="CheY-like_superfamily"/>
</dbReference>
<evidence type="ECO:0000259" key="6">
    <source>
        <dbReference type="PROSITE" id="PS50110"/>
    </source>
</evidence>
<dbReference type="Pfam" id="PF00072">
    <property type="entry name" value="Response_reg"/>
    <property type="match status" value="1"/>
</dbReference>
<dbReference type="Gene3D" id="1.10.10.10">
    <property type="entry name" value="Winged helix-like DNA-binding domain superfamily/Winged helix DNA-binding domain"/>
    <property type="match status" value="1"/>
</dbReference>
<dbReference type="PANTHER" id="PTHR44688">
    <property type="entry name" value="DNA-BINDING TRANSCRIPTIONAL ACTIVATOR DEVR_DOSR"/>
    <property type="match status" value="1"/>
</dbReference>
<evidence type="ECO:0000313" key="8">
    <source>
        <dbReference type="Proteomes" id="UP000241912"/>
    </source>
</evidence>
<dbReference type="InterPro" id="IPR000792">
    <property type="entry name" value="Tscrpt_reg_LuxR_C"/>
</dbReference>
<dbReference type="Pfam" id="PF00196">
    <property type="entry name" value="GerE"/>
    <property type="match status" value="1"/>
</dbReference>
<dbReference type="PROSITE" id="PS50110">
    <property type="entry name" value="RESPONSE_REGULATORY"/>
    <property type="match status" value="1"/>
</dbReference>
<dbReference type="PRINTS" id="PR00038">
    <property type="entry name" value="HTHLUXR"/>
</dbReference>
<dbReference type="Gene3D" id="3.40.50.2300">
    <property type="match status" value="1"/>
</dbReference>
<dbReference type="InterPro" id="IPR016032">
    <property type="entry name" value="Sig_transdc_resp-reg_C-effctor"/>
</dbReference>
<dbReference type="PANTHER" id="PTHR44688:SF16">
    <property type="entry name" value="DNA-BINDING TRANSCRIPTIONAL ACTIVATOR DEVR_DOSR"/>
    <property type="match status" value="1"/>
</dbReference>
<protein>
    <submittedName>
        <fullName evidence="7">Uncharacterized protein</fullName>
    </submittedName>
</protein>
<dbReference type="InterPro" id="IPR036388">
    <property type="entry name" value="WH-like_DNA-bd_sf"/>
</dbReference>
<dbReference type="PROSITE" id="PS50043">
    <property type="entry name" value="HTH_LUXR_2"/>
    <property type="match status" value="1"/>
</dbReference>
<dbReference type="CDD" id="cd06170">
    <property type="entry name" value="LuxR_C_like"/>
    <property type="match status" value="1"/>
</dbReference>
<feature type="domain" description="Response regulatory" evidence="6">
    <location>
        <begin position="1"/>
        <end position="63"/>
    </location>
</feature>
<evidence type="ECO:0000256" key="1">
    <source>
        <dbReference type="ARBA" id="ARBA00023015"/>
    </source>
</evidence>
<dbReference type="SUPFAM" id="SSF52172">
    <property type="entry name" value="CheY-like"/>
    <property type="match status" value="1"/>
</dbReference>
<keyword evidence="3" id="KW-0804">Transcription</keyword>
<dbReference type="EMBL" id="PXXU01000192">
    <property type="protein sequence ID" value="PSJ15743.1"/>
    <property type="molecule type" value="Genomic_DNA"/>
</dbReference>
<comment type="caution">
    <text evidence="7">The sequence shown here is derived from an EMBL/GenBank/DDBJ whole genome shotgun (WGS) entry which is preliminary data.</text>
</comment>
<name>A0A2P7NQK9_9PROT</name>
<proteinExistence type="predicted"/>
<dbReference type="InterPro" id="IPR001789">
    <property type="entry name" value="Sig_transdc_resp-reg_receiver"/>
</dbReference>
<dbReference type="AlphaFoldDB" id="A0A2P7NQK9"/>
<evidence type="ECO:0000313" key="7">
    <source>
        <dbReference type="EMBL" id="PSJ15743.1"/>
    </source>
</evidence>
<comment type="caution">
    <text evidence="4">Lacks conserved residue(s) required for the propagation of feature annotation.</text>
</comment>